<evidence type="ECO:0000256" key="11">
    <source>
        <dbReference type="ARBA" id="ARBA00044884"/>
    </source>
</evidence>
<comment type="catalytic activity">
    <reaction evidence="10">
        <text>L-alpha-aminoacyl-L-arginine(out) = L-alpha-aminoacyl-L-arginine(in)</text>
        <dbReference type="Rhea" id="RHEA:79367"/>
        <dbReference type="ChEBI" id="CHEBI:229968"/>
    </reaction>
</comment>
<keyword evidence="28" id="KW-1185">Reference proteome</keyword>
<evidence type="ECO:0000256" key="23">
    <source>
        <dbReference type="ARBA" id="ARBA00045709"/>
    </source>
</evidence>
<feature type="transmembrane region" description="Helical" evidence="26">
    <location>
        <begin position="49"/>
        <end position="71"/>
    </location>
</feature>
<comment type="catalytic activity">
    <reaction evidence="15">
        <text>L-arginyl-L-alpha-amino acid(out) = L-arginyl-L-alpha-amino acid(in)</text>
        <dbReference type="Rhea" id="RHEA:79371"/>
        <dbReference type="ChEBI" id="CHEBI:84315"/>
    </reaction>
</comment>
<evidence type="ECO:0000256" key="20">
    <source>
        <dbReference type="ARBA" id="ARBA00044924"/>
    </source>
</evidence>
<comment type="function">
    <text evidence="23">Lysosomal dipeptide uniporter that selectively exports lysine, arginine or histidine-containing dipeptides with a net positive charge from the lysosome lumen into the cytosol. Could play a role in a specific type of protein O-glycosylation indirectly regulating macrophages migration and tissue invasion. Also essential for liver homeostasis.</text>
</comment>
<evidence type="ECO:0000256" key="21">
    <source>
        <dbReference type="ARBA" id="ARBA00044985"/>
    </source>
</evidence>
<feature type="transmembrane region" description="Helical" evidence="26">
    <location>
        <begin position="543"/>
        <end position="562"/>
    </location>
</feature>
<evidence type="ECO:0000256" key="6">
    <source>
        <dbReference type="ARBA" id="ARBA00023136"/>
    </source>
</evidence>
<evidence type="ECO:0000256" key="3">
    <source>
        <dbReference type="ARBA" id="ARBA00022448"/>
    </source>
</evidence>
<feature type="region of interest" description="Disordered" evidence="25">
    <location>
        <begin position="348"/>
        <end position="394"/>
    </location>
</feature>
<evidence type="ECO:0000256" key="13">
    <source>
        <dbReference type="ARBA" id="ARBA00044893"/>
    </source>
</evidence>
<dbReference type="Pfam" id="PF07690">
    <property type="entry name" value="MFS_1"/>
    <property type="match status" value="2"/>
</dbReference>
<feature type="transmembrane region" description="Helical" evidence="26">
    <location>
        <begin position="598"/>
        <end position="621"/>
    </location>
</feature>
<keyword evidence="5 26" id="KW-1133">Transmembrane helix</keyword>
<comment type="similarity">
    <text evidence="2">Belongs to the major facilitator superfamily.</text>
</comment>
<feature type="region of interest" description="Disordered" evidence="25">
    <location>
        <begin position="409"/>
        <end position="438"/>
    </location>
</feature>
<comment type="catalytic activity">
    <reaction evidence="8">
        <text>L-lysyl-L-alanine(out) = L-lysyl-L-alanine(in)</text>
        <dbReference type="Rhea" id="RHEA:79399"/>
        <dbReference type="ChEBI" id="CHEBI:229954"/>
    </reaction>
</comment>
<evidence type="ECO:0000256" key="22">
    <source>
        <dbReference type="ARBA" id="ARBA00045018"/>
    </source>
</evidence>
<evidence type="ECO:0000256" key="1">
    <source>
        <dbReference type="ARBA" id="ARBA00004155"/>
    </source>
</evidence>
<evidence type="ECO:0000256" key="19">
    <source>
        <dbReference type="ARBA" id="ARBA00044919"/>
    </source>
</evidence>
<evidence type="ECO:0000256" key="8">
    <source>
        <dbReference type="ARBA" id="ARBA00044876"/>
    </source>
</evidence>
<protein>
    <recommendedName>
        <fullName evidence="21">Lysosomal dipeptide transporter MFSD1</fullName>
    </recommendedName>
    <alternativeName>
        <fullName evidence="22">Major facilitator superfamily domain-containing protein 1</fullName>
    </alternativeName>
</protein>
<feature type="transmembrane region" description="Helical" evidence="26">
    <location>
        <begin position="211"/>
        <end position="240"/>
    </location>
</feature>
<dbReference type="Gene3D" id="1.20.1250.20">
    <property type="entry name" value="MFS general substrate transporter like domains"/>
    <property type="match status" value="2"/>
</dbReference>
<comment type="caution">
    <text evidence="27">The sequence shown here is derived from an EMBL/GenBank/DDBJ whole genome shotgun (WGS) entry which is preliminary data.</text>
</comment>
<feature type="transmembrane region" description="Helical" evidence="26">
    <location>
        <begin position="78"/>
        <end position="97"/>
    </location>
</feature>
<reference evidence="27" key="1">
    <citation type="journal article" date="2022" name="bioRxiv">
        <title>Genomics of Preaxostyla Flagellates Illuminates Evolutionary Transitions and the Path Towards Mitochondrial Loss.</title>
        <authorList>
            <person name="Novak L.V.F."/>
            <person name="Treitli S.C."/>
            <person name="Pyrih J."/>
            <person name="Halakuc P."/>
            <person name="Pipaliya S.V."/>
            <person name="Vacek V."/>
            <person name="Brzon O."/>
            <person name="Soukal P."/>
            <person name="Eme L."/>
            <person name="Dacks J.B."/>
            <person name="Karnkowska A."/>
            <person name="Elias M."/>
            <person name="Hampl V."/>
        </authorList>
    </citation>
    <scope>NUCLEOTIDE SEQUENCE</scope>
    <source>
        <strain evidence="27">RCP-MX</strain>
    </source>
</reference>
<evidence type="ECO:0000256" key="14">
    <source>
        <dbReference type="ARBA" id="ARBA00044898"/>
    </source>
</evidence>
<feature type="region of interest" description="Disordered" evidence="25">
    <location>
        <begin position="250"/>
        <end position="326"/>
    </location>
</feature>
<feature type="compositionally biased region" description="Low complexity" evidence="25">
    <location>
        <begin position="350"/>
        <end position="369"/>
    </location>
</feature>
<evidence type="ECO:0000256" key="9">
    <source>
        <dbReference type="ARBA" id="ARBA00044878"/>
    </source>
</evidence>
<accession>A0ABQ8U9E2</accession>
<feature type="transmembrane region" description="Helical" evidence="26">
    <location>
        <begin position="109"/>
        <end position="130"/>
    </location>
</feature>
<dbReference type="InterPro" id="IPR011701">
    <property type="entry name" value="MFS"/>
</dbReference>
<evidence type="ECO:0000256" key="15">
    <source>
        <dbReference type="ARBA" id="ARBA00044899"/>
    </source>
</evidence>
<proteinExistence type="inferred from homology"/>
<evidence type="ECO:0000256" key="17">
    <source>
        <dbReference type="ARBA" id="ARBA00044903"/>
    </source>
</evidence>
<name>A0ABQ8U9E2_9EUKA</name>
<feature type="region of interest" description="Disordered" evidence="25">
    <location>
        <begin position="664"/>
        <end position="684"/>
    </location>
</feature>
<comment type="subcellular location">
    <subcellularLocation>
        <location evidence="1">Lysosome membrane</location>
        <topology evidence="1">Multi-pass membrane protein</topology>
    </subcellularLocation>
</comment>
<dbReference type="EMBL" id="JAPMOS010000088">
    <property type="protein sequence ID" value="KAJ4455934.1"/>
    <property type="molecule type" value="Genomic_DNA"/>
</dbReference>
<evidence type="ECO:0000256" key="26">
    <source>
        <dbReference type="SAM" id="Phobius"/>
    </source>
</evidence>
<comment type="catalytic activity">
    <reaction evidence="16">
        <text>L-lysyl-L-lysine(out) = L-lysyl-L-lysine(in)</text>
        <dbReference type="Rhea" id="RHEA:79403"/>
        <dbReference type="ChEBI" id="CHEBI:229956"/>
    </reaction>
</comment>
<evidence type="ECO:0000256" key="16">
    <source>
        <dbReference type="ARBA" id="ARBA00044900"/>
    </source>
</evidence>
<organism evidence="27 28">
    <name type="scientific">Paratrimastix pyriformis</name>
    <dbReference type="NCBI Taxonomy" id="342808"/>
    <lineage>
        <taxon>Eukaryota</taxon>
        <taxon>Metamonada</taxon>
        <taxon>Preaxostyla</taxon>
        <taxon>Paratrimastigidae</taxon>
        <taxon>Paratrimastix</taxon>
    </lineage>
</organism>
<comment type="catalytic activity">
    <reaction evidence="9">
        <text>L-histidyl-glycine(out) = L-histidyl-glycine(in)</text>
        <dbReference type="Rhea" id="RHEA:79395"/>
        <dbReference type="ChEBI" id="CHEBI:229957"/>
    </reaction>
</comment>
<comment type="catalytic activity">
    <reaction evidence="11">
        <text>L-alpha-aminoacyl-L-histidine(out) = L-alpha-aminoacyl-L-histidine(in)</text>
        <dbReference type="Rhea" id="RHEA:79375"/>
        <dbReference type="ChEBI" id="CHEBI:229967"/>
    </reaction>
</comment>
<sequence length="710" mass="73745">MILFTGKFWRPFSMLLLVASLVFGIFVTYDAPGALAPTLKDSGFSTSDIGILYSTYSIPACITVAIGGLMIDRIGVKVCVTYILSVLVVAAVIGALATPSGYTDSPGRFMPWLILGRLLLGAHGEILYAAQGRMLNIWIPQTRLGIAFTMSFAIGVLGTFTCLNVLPPLATAVGTQGAMWFPVGSVARLGLRNGLADGRISSKAVLAGAQVFLASLLTLQLATSLACLLSLGGFLLYCYLDRRWARHRQPARRAHSHPETTRVPVSSPTPLGSVALPPQTPLFQPGTPAPQPQPAPDADHPQSEPGAAVAMPTTGSSSDLVPPEEPLPTAIAGVSFVAHPITVGVPPPGASASAPAAAEAEAAADQASPFAPPPQGAAAVSGSVSDEDTNSHVSSPRLAALDAALEEAEGAPDAIPGASEPPALSATEAQGPLPPAARPSLGRRFLAGLKDTGRRIAQFPLAYWLLAGAAMLGNGLLYSFLAFFTDLITEKYADPPLHPVVRVMVCPAMDPTEAARITSFASFISLAAAPISGTLIDRFGLRLVWFTALFGFILLSFILLSFASSSPYITVVALGLISGTQPAIVYPTVGMLLPDEDFATGSGFVGAGSNMVLVVLTWVVGALRDATGSYQSAVNLLIGCCVVALILLVVLSIDDLRHRNRINRRPVNSPTESHPTAGTTGTPEGSAVVSLVVVGSVTMTPQDSHQQASL</sequence>
<dbReference type="SUPFAM" id="SSF103473">
    <property type="entry name" value="MFS general substrate transporter"/>
    <property type="match status" value="1"/>
</dbReference>
<evidence type="ECO:0000256" key="7">
    <source>
        <dbReference type="ARBA" id="ARBA00023228"/>
    </source>
</evidence>
<comment type="catalytic activity">
    <reaction evidence="17">
        <text>L-arginyl-glycine(out) = L-arginyl-glycine(in)</text>
        <dbReference type="Rhea" id="RHEA:79391"/>
        <dbReference type="ChEBI" id="CHEBI:229955"/>
    </reaction>
</comment>
<feature type="transmembrane region" description="Helical" evidence="26">
    <location>
        <begin position="142"/>
        <end position="166"/>
    </location>
</feature>
<evidence type="ECO:0000313" key="28">
    <source>
        <dbReference type="Proteomes" id="UP001141327"/>
    </source>
</evidence>
<evidence type="ECO:0000256" key="12">
    <source>
        <dbReference type="ARBA" id="ARBA00044891"/>
    </source>
</evidence>
<comment type="catalytic activity">
    <reaction evidence="18">
        <text>L-histidyl-L-alpha-amino acid(out) = L-histidyl-L-alpha-amino acid(in)</text>
        <dbReference type="Rhea" id="RHEA:79379"/>
        <dbReference type="ChEBI" id="CHEBI:229964"/>
    </reaction>
</comment>
<dbReference type="PANTHER" id="PTHR23512">
    <property type="entry name" value="MAJOR FACILITATOR SUPERFAMILY DOMAIN-CONTAINING PROTEIN 1"/>
    <property type="match status" value="1"/>
</dbReference>
<comment type="catalytic activity">
    <reaction evidence="19">
        <text>L-alanyl-L-lysine(out) = L-alanyl-L-lysine(in)</text>
        <dbReference type="Rhea" id="RHEA:79415"/>
        <dbReference type="ChEBI" id="CHEBI:192470"/>
    </reaction>
</comment>
<evidence type="ECO:0000313" key="27">
    <source>
        <dbReference type="EMBL" id="KAJ4455934.1"/>
    </source>
</evidence>
<comment type="subunit">
    <text evidence="24">Homodimer. Interacts with lysosomal protein GLMP (via lumenal domain); the interaction starts while both proteins are still in the endoplasmic reticulum and is required for stabilization of MFSD1 in lysosomes but has no direct effect on its targeting to lysosomes or transporter activity.</text>
</comment>
<dbReference type="InterPro" id="IPR036259">
    <property type="entry name" value="MFS_trans_sf"/>
</dbReference>
<feature type="transmembrane region" description="Helical" evidence="26">
    <location>
        <begin position="517"/>
        <end position="536"/>
    </location>
</feature>
<comment type="catalytic activity">
    <reaction evidence="20">
        <text>L-lysyl-glycine(out) = L-lysyl-glycine(in)</text>
        <dbReference type="Rhea" id="RHEA:79407"/>
        <dbReference type="ChEBI" id="CHEBI:191202"/>
    </reaction>
</comment>
<comment type="catalytic activity">
    <reaction evidence="12">
        <text>L-lysyl-L-alpha-amino acid(out) = L-lysyl-L-alpha-amino acid(in)</text>
        <dbReference type="Rhea" id="RHEA:79387"/>
        <dbReference type="ChEBI" id="CHEBI:229965"/>
    </reaction>
</comment>
<dbReference type="Proteomes" id="UP001141327">
    <property type="component" value="Unassembled WGS sequence"/>
</dbReference>
<keyword evidence="3" id="KW-0813">Transport</keyword>
<gene>
    <name evidence="27" type="ORF">PAPYR_9018</name>
</gene>
<evidence type="ECO:0000256" key="5">
    <source>
        <dbReference type="ARBA" id="ARBA00022989"/>
    </source>
</evidence>
<feature type="transmembrane region" description="Helical" evidence="26">
    <location>
        <begin position="568"/>
        <end position="586"/>
    </location>
</feature>
<evidence type="ECO:0000256" key="10">
    <source>
        <dbReference type="ARBA" id="ARBA00044881"/>
    </source>
</evidence>
<evidence type="ECO:0000256" key="25">
    <source>
        <dbReference type="SAM" id="MobiDB-lite"/>
    </source>
</evidence>
<feature type="compositionally biased region" description="Polar residues" evidence="25">
    <location>
        <begin position="666"/>
        <end position="683"/>
    </location>
</feature>
<evidence type="ECO:0000256" key="4">
    <source>
        <dbReference type="ARBA" id="ARBA00022692"/>
    </source>
</evidence>
<feature type="transmembrane region" description="Helical" evidence="26">
    <location>
        <begin position="12"/>
        <end position="29"/>
    </location>
</feature>
<evidence type="ECO:0000256" key="2">
    <source>
        <dbReference type="ARBA" id="ARBA00008335"/>
    </source>
</evidence>
<keyword evidence="6 26" id="KW-0472">Membrane</keyword>
<dbReference type="InterPro" id="IPR052187">
    <property type="entry name" value="MFSD1"/>
</dbReference>
<evidence type="ECO:0000256" key="24">
    <source>
        <dbReference type="ARBA" id="ARBA00046376"/>
    </source>
</evidence>
<comment type="catalytic activity">
    <reaction evidence="14">
        <text>L-aspartyl-L-lysine(out) = L-aspartyl-L-lysine(in)</text>
        <dbReference type="Rhea" id="RHEA:79411"/>
        <dbReference type="ChEBI" id="CHEBI:229953"/>
    </reaction>
</comment>
<keyword evidence="7" id="KW-0458">Lysosome</keyword>
<evidence type="ECO:0000256" key="18">
    <source>
        <dbReference type="ARBA" id="ARBA00044912"/>
    </source>
</evidence>
<feature type="transmembrane region" description="Helical" evidence="26">
    <location>
        <begin position="461"/>
        <end position="484"/>
    </location>
</feature>
<feature type="transmembrane region" description="Helical" evidence="26">
    <location>
        <begin position="633"/>
        <end position="653"/>
    </location>
</feature>
<keyword evidence="4 26" id="KW-0812">Transmembrane</keyword>
<dbReference type="PANTHER" id="PTHR23512:SF3">
    <property type="entry name" value="MAJOR FACILITATOR SUPERFAMILY DOMAIN-CONTAINING PROTEIN 1"/>
    <property type="match status" value="1"/>
</dbReference>
<comment type="catalytic activity">
    <reaction evidence="13">
        <text>L-alpha-aminoacyl-L-lysine(out) = L-alpha-aminoacyl-L-lysine(in)</text>
        <dbReference type="Rhea" id="RHEA:79383"/>
        <dbReference type="ChEBI" id="CHEBI:229966"/>
    </reaction>
</comment>